<dbReference type="InterPro" id="IPR017871">
    <property type="entry name" value="ABC_transporter-like_CS"/>
</dbReference>
<evidence type="ECO:0000256" key="5">
    <source>
        <dbReference type="ARBA" id="ARBA00037066"/>
    </source>
</evidence>
<protein>
    <submittedName>
        <fullName evidence="7">ABC transporter ATP-binding protein</fullName>
    </submittedName>
</protein>
<dbReference type="GO" id="GO:0005524">
    <property type="term" value="F:ATP binding"/>
    <property type="evidence" value="ECO:0007669"/>
    <property type="project" value="UniProtKB-KW"/>
</dbReference>
<feature type="domain" description="ABC transporter" evidence="6">
    <location>
        <begin position="2"/>
        <end position="240"/>
    </location>
</feature>
<keyword evidence="4" id="KW-1278">Translocase</keyword>
<dbReference type="PANTHER" id="PTHR42794:SF1">
    <property type="entry name" value="HEMIN IMPORT ATP-BINDING PROTEIN HMUV"/>
    <property type="match status" value="1"/>
</dbReference>
<keyword evidence="2" id="KW-0547">Nucleotide-binding</keyword>
<name>A0A1E2VBS1_9GAMM</name>
<comment type="caution">
    <text evidence="7">The sequence shown here is derived from an EMBL/GenBank/DDBJ whole genome shotgun (WGS) entry which is preliminary data.</text>
</comment>
<evidence type="ECO:0000256" key="2">
    <source>
        <dbReference type="ARBA" id="ARBA00022741"/>
    </source>
</evidence>
<dbReference type="AlphaFoldDB" id="A0A1E2VBS1"/>
<evidence type="ECO:0000256" key="4">
    <source>
        <dbReference type="ARBA" id="ARBA00022967"/>
    </source>
</evidence>
<sequence length="256" mass="27816">MLKLNQAGFVQPPQIQPLSGSIQPHQLVAIVGPNGAGKSTLLQMLSGFRAPEQGDVDFQGRPLAAWSSAELATQRALVSQQSAPVFDWSVMDLVSLGHAVPREVMLTILHWLDIAHLQQRGVQRLSGGERQRVMIARALGQLVTAPVTPCASSMLALSGLLLLDEPTSALDLGQQQRLMRCLRQLSQAQPLAVVCVLHDLNLAARYADQVWLLDQGQCLAMGSPAEVLDVERLSQIYHADLEWSHHADAPLLALKT</sequence>
<dbReference type="Pfam" id="PF00005">
    <property type="entry name" value="ABC_tran"/>
    <property type="match status" value="1"/>
</dbReference>
<reference evidence="7 8" key="1">
    <citation type="submission" date="2016-08" db="EMBL/GenBank/DDBJ databases">
        <authorList>
            <person name="Seilhamer J.J."/>
        </authorList>
    </citation>
    <scope>NUCLEOTIDE SEQUENCE [LARGE SCALE GENOMIC DNA]</scope>
    <source>
        <strain evidence="7 8">PH27A</strain>
    </source>
</reference>
<organism evidence="7 8">
    <name type="scientific">Terasakiispira papahanaumokuakeensis</name>
    <dbReference type="NCBI Taxonomy" id="197479"/>
    <lineage>
        <taxon>Bacteria</taxon>
        <taxon>Pseudomonadati</taxon>
        <taxon>Pseudomonadota</taxon>
        <taxon>Gammaproteobacteria</taxon>
        <taxon>Oceanospirillales</taxon>
        <taxon>Terasakiispira</taxon>
    </lineage>
</organism>
<dbReference type="InterPro" id="IPR027417">
    <property type="entry name" value="P-loop_NTPase"/>
</dbReference>
<dbReference type="STRING" id="197479.BFW38_13820"/>
<keyword evidence="3 7" id="KW-0067">ATP-binding</keyword>
<evidence type="ECO:0000313" key="8">
    <source>
        <dbReference type="Proteomes" id="UP000094291"/>
    </source>
</evidence>
<comment type="function">
    <text evidence="5">Part of the ABC transporter complex HmuTUV involved in hemin import. Responsible for energy coupling to the transport system.</text>
</comment>
<dbReference type="PANTHER" id="PTHR42794">
    <property type="entry name" value="HEMIN IMPORT ATP-BINDING PROTEIN HMUV"/>
    <property type="match status" value="1"/>
</dbReference>
<dbReference type="PROSITE" id="PS50893">
    <property type="entry name" value="ABC_TRANSPORTER_2"/>
    <property type="match status" value="1"/>
</dbReference>
<dbReference type="InterPro" id="IPR003593">
    <property type="entry name" value="AAA+_ATPase"/>
</dbReference>
<dbReference type="PROSITE" id="PS00211">
    <property type="entry name" value="ABC_TRANSPORTER_1"/>
    <property type="match status" value="1"/>
</dbReference>
<gene>
    <name evidence="7" type="ORF">BFW38_13820</name>
</gene>
<dbReference type="InterPro" id="IPR003439">
    <property type="entry name" value="ABC_transporter-like_ATP-bd"/>
</dbReference>
<dbReference type="EMBL" id="MDTQ01000001">
    <property type="protein sequence ID" value="ODC04448.1"/>
    <property type="molecule type" value="Genomic_DNA"/>
</dbReference>
<dbReference type="GO" id="GO:0016887">
    <property type="term" value="F:ATP hydrolysis activity"/>
    <property type="evidence" value="ECO:0007669"/>
    <property type="project" value="InterPro"/>
</dbReference>
<dbReference type="SUPFAM" id="SSF52540">
    <property type="entry name" value="P-loop containing nucleoside triphosphate hydrolases"/>
    <property type="match status" value="1"/>
</dbReference>
<proteinExistence type="predicted"/>
<evidence type="ECO:0000259" key="6">
    <source>
        <dbReference type="PROSITE" id="PS50893"/>
    </source>
</evidence>
<accession>A0A1E2VBS1</accession>
<dbReference type="SMART" id="SM00382">
    <property type="entry name" value="AAA"/>
    <property type="match status" value="1"/>
</dbReference>
<keyword evidence="8" id="KW-1185">Reference proteome</keyword>
<evidence type="ECO:0000313" key="7">
    <source>
        <dbReference type="EMBL" id="ODC04448.1"/>
    </source>
</evidence>
<evidence type="ECO:0000256" key="3">
    <source>
        <dbReference type="ARBA" id="ARBA00022840"/>
    </source>
</evidence>
<dbReference type="Gene3D" id="3.40.50.300">
    <property type="entry name" value="P-loop containing nucleotide triphosphate hydrolases"/>
    <property type="match status" value="1"/>
</dbReference>
<evidence type="ECO:0000256" key="1">
    <source>
        <dbReference type="ARBA" id="ARBA00022448"/>
    </source>
</evidence>
<dbReference type="CDD" id="cd03214">
    <property type="entry name" value="ABC_Iron-Siderophores_B12_Hemin"/>
    <property type="match status" value="1"/>
</dbReference>
<dbReference type="RefSeq" id="WP_068999430.1">
    <property type="nucleotide sequence ID" value="NZ_MDTQ01000001.1"/>
</dbReference>
<dbReference type="Proteomes" id="UP000094291">
    <property type="component" value="Unassembled WGS sequence"/>
</dbReference>
<dbReference type="OrthoDB" id="6461291at2"/>
<keyword evidence="1" id="KW-0813">Transport</keyword>